<evidence type="ECO:0000313" key="5">
    <source>
        <dbReference type="Proteomes" id="UP000178820"/>
    </source>
</evidence>
<evidence type="ECO:0000259" key="3">
    <source>
        <dbReference type="Pfam" id="PF01833"/>
    </source>
</evidence>
<feature type="domain" description="IPT/TIG" evidence="3">
    <location>
        <begin position="124"/>
        <end position="207"/>
    </location>
</feature>
<evidence type="ECO:0000256" key="1">
    <source>
        <dbReference type="SAM" id="Phobius"/>
    </source>
</evidence>
<dbReference type="InterPro" id="IPR014756">
    <property type="entry name" value="Ig_E-set"/>
</dbReference>
<dbReference type="InterPro" id="IPR013783">
    <property type="entry name" value="Ig-like_fold"/>
</dbReference>
<feature type="transmembrane region" description="Helical" evidence="1">
    <location>
        <begin position="324"/>
        <end position="344"/>
    </location>
</feature>
<comment type="caution">
    <text evidence="4">The sequence shown here is derived from an EMBL/GenBank/DDBJ whole genome shotgun (WGS) entry which is preliminary data.</text>
</comment>
<keyword evidence="1" id="KW-1133">Transmembrane helix</keyword>
<keyword evidence="1" id="KW-0472">Membrane</keyword>
<organism evidence="4 5">
    <name type="scientific">Candidatus Staskawiczbacteria bacterium RIFCSPHIGHO2_02_FULL_42_22</name>
    <dbReference type="NCBI Taxonomy" id="1802207"/>
    <lineage>
        <taxon>Bacteria</taxon>
        <taxon>Candidatus Staskawicziibacteriota</taxon>
    </lineage>
</organism>
<reference evidence="4 5" key="1">
    <citation type="journal article" date="2016" name="Nat. Commun.">
        <title>Thousands of microbial genomes shed light on interconnected biogeochemical processes in an aquifer system.</title>
        <authorList>
            <person name="Anantharaman K."/>
            <person name="Brown C.T."/>
            <person name="Hug L.A."/>
            <person name="Sharon I."/>
            <person name="Castelle C.J."/>
            <person name="Probst A.J."/>
            <person name="Thomas B.C."/>
            <person name="Singh A."/>
            <person name="Wilkins M.J."/>
            <person name="Karaoz U."/>
            <person name="Brodie E.L."/>
            <person name="Williams K.H."/>
            <person name="Hubbard S.S."/>
            <person name="Banfield J.F."/>
        </authorList>
    </citation>
    <scope>NUCLEOTIDE SEQUENCE [LARGE SCALE GENOMIC DNA]</scope>
</reference>
<protein>
    <recommendedName>
        <fullName evidence="3">IPT/TIG domain-containing protein</fullName>
    </recommendedName>
</protein>
<dbReference type="AlphaFoldDB" id="A0A1G2I3I5"/>
<accession>A0A1G2I3I5</accession>
<gene>
    <name evidence="4" type="ORF">A3D44_00840</name>
</gene>
<feature type="chain" id="PRO_5009583212" description="IPT/TIG domain-containing protein" evidence="2">
    <location>
        <begin position="30"/>
        <end position="351"/>
    </location>
</feature>
<proteinExistence type="predicted"/>
<keyword evidence="1" id="KW-0812">Transmembrane</keyword>
<feature type="domain" description="IPT/TIG" evidence="3">
    <location>
        <begin position="34"/>
        <end position="118"/>
    </location>
</feature>
<name>A0A1G2I3I5_9BACT</name>
<feature type="signal peptide" evidence="2">
    <location>
        <begin position="1"/>
        <end position="29"/>
    </location>
</feature>
<dbReference type="Pfam" id="PF01833">
    <property type="entry name" value="TIG"/>
    <property type="match status" value="3"/>
</dbReference>
<dbReference type="InterPro" id="IPR002909">
    <property type="entry name" value="IPT_dom"/>
</dbReference>
<dbReference type="CDD" id="cd00102">
    <property type="entry name" value="IPT"/>
    <property type="match status" value="1"/>
</dbReference>
<dbReference type="Gene3D" id="2.60.40.10">
    <property type="entry name" value="Immunoglobulins"/>
    <property type="match status" value="3"/>
</dbReference>
<sequence>MNNKKIIISLMVALGMVGATLGLSSVASADNPIPSTTSISPSLASVGSSSFIMTVNGSNFVPGSMVHFNGMARSTNYISPAQLTATILASDLNTAGTFSVTVVNSVPGGGTSNPQAFTVGNLAPTISSISPSAVASGSASFILTVNGANFMPGSVVHFNGMARSTNYISPAQLTATINAQDVVNSGWFNITAVNPGPGGGISNTQVLTVTGNNPVPTLSSISPNSAVAGGGGFTLTLYGAGFMQGSWVRFNGLARTTTFVSSNQLTAVIPAFDIATGGTYAVDVANPAPGGASSNAILFNVSSVTQTPGLPNTGFGSESKSLDWGAVMLAAMMAIGLLLSAIVMRRVWFAK</sequence>
<dbReference type="SUPFAM" id="SSF81296">
    <property type="entry name" value="E set domains"/>
    <property type="match status" value="3"/>
</dbReference>
<evidence type="ECO:0000313" key="4">
    <source>
        <dbReference type="EMBL" id="OGZ69219.1"/>
    </source>
</evidence>
<dbReference type="STRING" id="1802207.A3D44_00840"/>
<dbReference type="Proteomes" id="UP000178820">
    <property type="component" value="Unassembled WGS sequence"/>
</dbReference>
<dbReference type="EMBL" id="MHOT01000013">
    <property type="protein sequence ID" value="OGZ69219.1"/>
    <property type="molecule type" value="Genomic_DNA"/>
</dbReference>
<keyword evidence="2" id="KW-0732">Signal</keyword>
<evidence type="ECO:0000256" key="2">
    <source>
        <dbReference type="SAM" id="SignalP"/>
    </source>
</evidence>
<feature type="domain" description="IPT/TIG" evidence="3">
    <location>
        <begin position="216"/>
        <end position="299"/>
    </location>
</feature>